<dbReference type="AlphaFoldDB" id="A0AAP0I3J0"/>
<dbReference type="PANTHER" id="PTHR31672:SF13">
    <property type="entry name" value="F-BOX PROTEIN CPR30-LIKE"/>
    <property type="match status" value="1"/>
</dbReference>
<dbReference type="Proteomes" id="UP001420932">
    <property type="component" value="Unassembled WGS sequence"/>
</dbReference>
<dbReference type="Pfam" id="PF00646">
    <property type="entry name" value="F-box"/>
    <property type="match status" value="1"/>
</dbReference>
<protein>
    <recommendedName>
        <fullName evidence="1">F-box domain-containing protein</fullName>
    </recommendedName>
</protein>
<gene>
    <name evidence="2" type="ORF">Syun_023576</name>
</gene>
<dbReference type="CDD" id="cd22157">
    <property type="entry name" value="F-box_AtFBW1-like"/>
    <property type="match status" value="1"/>
</dbReference>
<dbReference type="Gene3D" id="1.20.1280.50">
    <property type="match status" value="1"/>
</dbReference>
<feature type="domain" description="F-box" evidence="1">
    <location>
        <begin position="1"/>
        <end position="47"/>
    </location>
</feature>
<dbReference type="InterPro" id="IPR050796">
    <property type="entry name" value="SCF_F-box_component"/>
</dbReference>
<dbReference type="InterPro" id="IPR001810">
    <property type="entry name" value="F-box_dom"/>
</dbReference>
<sequence>MERLPQEIVFDIITRLPIASLLRFKCVCKAWLSIAEDLHLLHLYHQNTAQNNRCLDEVLPFIGSSHSTVRCLTKWSSLVPLGLAKTIPDVDQGSLSRYTRLELTVFRSSTILWKEAERKSNVCTLALVPGATAADIEVGESPEVAGHMR</sequence>
<dbReference type="SMART" id="SM00256">
    <property type="entry name" value="FBOX"/>
    <property type="match status" value="1"/>
</dbReference>
<evidence type="ECO:0000259" key="1">
    <source>
        <dbReference type="PROSITE" id="PS50181"/>
    </source>
</evidence>
<evidence type="ECO:0000313" key="2">
    <source>
        <dbReference type="EMBL" id="KAK9107565.1"/>
    </source>
</evidence>
<dbReference type="InterPro" id="IPR036047">
    <property type="entry name" value="F-box-like_dom_sf"/>
</dbReference>
<dbReference type="PANTHER" id="PTHR31672">
    <property type="entry name" value="BNACNNG10540D PROTEIN"/>
    <property type="match status" value="1"/>
</dbReference>
<dbReference type="SUPFAM" id="SSF81383">
    <property type="entry name" value="F-box domain"/>
    <property type="match status" value="1"/>
</dbReference>
<dbReference type="EMBL" id="JBBNAF010000010">
    <property type="protein sequence ID" value="KAK9107565.1"/>
    <property type="molecule type" value="Genomic_DNA"/>
</dbReference>
<organism evidence="2 3">
    <name type="scientific">Stephania yunnanensis</name>
    <dbReference type="NCBI Taxonomy" id="152371"/>
    <lineage>
        <taxon>Eukaryota</taxon>
        <taxon>Viridiplantae</taxon>
        <taxon>Streptophyta</taxon>
        <taxon>Embryophyta</taxon>
        <taxon>Tracheophyta</taxon>
        <taxon>Spermatophyta</taxon>
        <taxon>Magnoliopsida</taxon>
        <taxon>Ranunculales</taxon>
        <taxon>Menispermaceae</taxon>
        <taxon>Menispermoideae</taxon>
        <taxon>Cissampelideae</taxon>
        <taxon>Stephania</taxon>
    </lineage>
</organism>
<reference evidence="2 3" key="1">
    <citation type="submission" date="2024-01" db="EMBL/GenBank/DDBJ databases">
        <title>Genome assemblies of Stephania.</title>
        <authorList>
            <person name="Yang L."/>
        </authorList>
    </citation>
    <scope>NUCLEOTIDE SEQUENCE [LARGE SCALE GENOMIC DNA]</scope>
    <source>
        <strain evidence="2">YNDBR</strain>
        <tissue evidence="2">Leaf</tissue>
    </source>
</reference>
<accession>A0AAP0I3J0</accession>
<name>A0AAP0I3J0_9MAGN</name>
<proteinExistence type="predicted"/>
<dbReference type="PROSITE" id="PS50181">
    <property type="entry name" value="FBOX"/>
    <property type="match status" value="1"/>
</dbReference>
<comment type="caution">
    <text evidence="2">The sequence shown here is derived from an EMBL/GenBank/DDBJ whole genome shotgun (WGS) entry which is preliminary data.</text>
</comment>
<evidence type="ECO:0000313" key="3">
    <source>
        <dbReference type="Proteomes" id="UP001420932"/>
    </source>
</evidence>
<keyword evidence="3" id="KW-1185">Reference proteome</keyword>